<dbReference type="AlphaFoldDB" id="A0ABD0UA93"/>
<reference evidence="6 7" key="1">
    <citation type="journal article" date="2024" name="Plant Biotechnol. J.">
        <title>Dendrobium thyrsiflorum genome and its molecular insights into genes involved in important horticultural traits.</title>
        <authorList>
            <person name="Chen B."/>
            <person name="Wang J.Y."/>
            <person name="Zheng P.J."/>
            <person name="Li K.L."/>
            <person name="Liang Y.M."/>
            <person name="Chen X.F."/>
            <person name="Zhang C."/>
            <person name="Zhao X."/>
            <person name="He X."/>
            <person name="Zhang G.Q."/>
            <person name="Liu Z.J."/>
            <person name="Xu Q."/>
        </authorList>
    </citation>
    <scope>NUCLEOTIDE SEQUENCE [LARGE SCALE GENOMIC DNA]</scope>
    <source>
        <strain evidence="6">GZMU011</strain>
    </source>
</reference>
<evidence type="ECO:0000259" key="5">
    <source>
        <dbReference type="Pfam" id="PF01975"/>
    </source>
</evidence>
<feature type="region of interest" description="Disordered" evidence="4">
    <location>
        <begin position="18"/>
        <end position="59"/>
    </location>
</feature>
<keyword evidence="7" id="KW-1185">Reference proteome</keyword>
<comment type="caution">
    <text evidence="6">The sequence shown here is derived from an EMBL/GenBank/DDBJ whole genome shotgun (WGS) entry which is preliminary data.</text>
</comment>
<dbReference type="Pfam" id="PF01975">
    <property type="entry name" value="SurE"/>
    <property type="match status" value="1"/>
</dbReference>
<dbReference type="EMBL" id="JANQDX010000016">
    <property type="protein sequence ID" value="KAL0909440.1"/>
    <property type="molecule type" value="Genomic_DNA"/>
</dbReference>
<dbReference type="Proteomes" id="UP001552299">
    <property type="component" value="Unassembled WGS sequence"/>
</dbReference>
<dbReference type="GO" id="GO:0016787">
    <property type="term" value="F:hydrolase activity"/>
    <property type="evidence" value="ECO:0007669"/>
    <property type="project" value="UniProtKB-KW"/>
</dbReference>
<feature type="compositionally biased region" description="Basic and acidic residues" evidence="4">
    <location>
        <begin position="36"/>
        <end position="46"/>
    </location>
</feature>
<name>A0ABD0UA93_DENTH</name>
<protein>
    <recommendedName>
        <fullName evidence="5">Survival protein SurE-like phosphatase/nucleotidase domain-containing protein</fullName>
    </recommendedName>
</protein>
<dbReference type="NCBIfam" id="TIGR00087">
    <property type="entry name" value="surE"/>
    <property type="match status" value="1"/>
</dbReference>
<evidence type="ECO:0000313" key="6">
    <source>
        <dbReference type="EMBL" id="KAL0909440.1"/>
    </source>
</evidence>
<dbReference type="InterPro" id="IPR030048">
    <property type="entry name" value="SurE"/>
</dbReference>
<evidence type="ECO:0000256" key="2">
    <source>
        <dbReference type="ARBA" id="ARBA00022723"/>
    </source>
</evidence>
<dbReference type="GO" id="GO:0046872">
    <property type="term" value="F:metal ion binding"/>
    <property type="evidence" value="ECO:0007669"/>
    <property type="project" value="UniProtKB-KW"/>
</dbReference>
<gene>
    <name evidence="6" type="ORF">M5K25_020312</name>
</gene>
<feature type="domain" description="Survival protein SurE-like phosphatase/nucleotidase" evidence="5">
    <location>
        <begin position="65"/>
        <end position="255"/>
    </location>
</feature>
<evidence type="ECO:0000256" key="1">
    <source>
        <dbReference type="ARBA" id="ARBA00011062"/>
    </source>
</evidence>
<keyword evidence="3" id="KW-0378">Hydrolase</keyword>
<keyword evidence="2" id="KW-0479">Metal-binding</keyword>
<dbReference type="HAMAP" id="MF_00060">
    <property type="entry name" value="SurE"/>
    <property type="match status" value="1"/>
</dbReference>
<dbReference type="InterPro" id="IPR036523">
    <property type="entry name" value="SurE-like_sf"/>
</dbReference>
<sequence length="397" mass="42332">MTPMKKNQLPPALIANLQGVLAGRKEPGGGDGDGEEKEKVSNEEMRVSSSDDGSGLLPPGSKPIVLVTNGDGIESPGIVLLVEALVREDLCDVYVCAPESDKSSSGHSVSFPETVAASSVEINGAAAFAVSGTPADCVSLAFSGTLFPWSKPALVISGINKGTSCGRHIFYSGAVAGAREALMSGIPSLSISLNLRKDENQESNFKDAVDVCLPLIRAAIRDADKGAFLKGCLMNIDIPGSPSTSKGFKVTRESLQRPVLRWQAVSANRHPYSGQYMSMHQSLGVQLAQLSRDASAAGAARRASTQKKNVEVESVAAAGKPEQRETIKKFFRLEFLQKELEDLDDELDFRAVENGYIAITPVHMNVHVEPEIQAFTSDWLASALSEHGEASSGQREY</sequence>
<dbReference type="PANTHER" id="PTHR30457">
    <property type="entry name" value="5'-NUCLEOTIDASE SURE"/>
    <property type="match status" value="1"/>
</dbReference>
<dbReference type="Gene3D" id="3.40.1210.10">
    <property type="entry name" value="Survival protein SurE-like phosphatase/nucleotidase"/>
    <property type="match status" value="1"/>
</dbReference>
<dbReference type="SUPFAM" id="SSF64167">
    <property type="entry name" value="SurE-like"/>
    <property type="match status" value="1"/>
</dbReference>
<comment type="similarity">
    <text evidence="1">Belongs to the SurE nucleotidase family.</text>
</comment>
<evidence type="ECO:0000256" key="3">
    <source>
        <dbReference type="ARBA" id="ARBA00022801"/>
    </source>
</evidence>
<evidence type="ECO:0000313" key="7">
    <source>
        <dbReference type="Proteomes" id="UP001552299"/>
    </source>
</evidence>
<accession>A0ABD0UA93</accession>
<proteinExistence type="inferred from homology"/>
<evidence type="ECO:0000256" key="4">
    <source>
        <dbReference type="SAM" id="MobiDB-lite"/>
    </source>
</evidence>
<dbReference type="InterPro" id="IPR002828">
    <property type="entry name" value="SurE-like_Pase/nucleotidase"/>
</dbReference>
<organism evidence="6 7">
    <name type="scientific">Dendrobium thyrsiflorum</name>
    <name type="common">Pinecone-like raceme dendrobium</name>
    <name type="synonym">Orchid</name>
    <dbReference type="NCBI Taxonomy" id="117978"/>
    <lineage>
        <taxon>Eukaryota</taxon>
        <taxon>Viridiplantae</taxon>
        <taxon>Streptophyta</taxon>
        <taxon>Embryophyta</taxon>
        <taxon>Tracheophyta</taxon>
        <taxon>Spermatophyta</taxon>
        <taxon>Magnoliopsida</taxon>
        <taxon>Liliopsida</taxon>
        <taxon>Asparagales</taxon>
        <taxon>Orchidaceae</taxon>
        <taxon>Epidendroideae</taxon>
        <taxon>Malaxideae</taxon>
        <taxon>Dendrobiinae</taxon>
        <taxon>Dendrobium</taxon>
    </lineage>
</organism>
<dbReference type="PANTHER" id="PTHR30457:SF5">
    <property type="entry name" value="OS01G0709400 PROTEIN"/>
    <property type="match status" value="1"/>
</dbReference>